<feature type="domain" description="RNA polymerase sigma-70 region 2" evidence="5">
    <location>
        <begin position="20"/>
        <end position="82"/>
    </location>
</feature>
<evidence type="ECO:0000259" key="5">
    <source>
        <dbReference type="Pfam" id="PF04542"/>
    </source>
</evidence>
<reference evidence="6 7" key="1">
    <citation type="submission" date="2019-02" db="EMBL/GenBank/DDBJ databases">
        <title>Deep-cultivation of Planctomycetes and their phenomic and genomic characterization uncovers novel biology.</title>
        <authorList>
            <person name="Wiegand S."/>
            <person name="Jogler M."/>
            <person name="Boedeker C."/>
            <person name="Pinto D."/>
            <person name="Vollmers J."/>
            <person name="Rivas-Marin E."/>
            <person name="Kohn T."/>
            <person name="Peeters S.H."/>
            <person name="Heuer A."/>
            <person name="Rast P."/>
            <person name="Oberbeckmann S."/>
            <person name="Bunk B."/>
            <person name="Jeske O."/>
            <person name="Meyerdierks A."/>
            <person name="Storesund J.E."/>
            <person name="Kallscheuer N."/>
            <person name="Luecker S."/>
            <person name="Lage O.M."/>
            <person name="Pohl T."/>
            <person name="Merkel B.J."/>
            <person name="Hornburger P."/>
            <person name="Mueller R.-W."/>
            <person name="Bruemmer F."/>
            <person name="Labrenz M."/>
            <person name="Spormann A.M."/>
            <person name="Op Den Camp H."/>
            <person name="Overmann J."/>
            <person name="Amann R."/>
            <person name="Jetten M.S.M."/>
            <person name="Mascher T."/>
            <person name="Medema M.H."/>
            <person name="Devos D.P."/>
            <person name="Kaster A.-K."/>
            <person name="Ovreas L."/>
            <person name="Rohde M."/>
            <person name="Galperin M.Y."/>
            <person name="Jogler C."/>
        </authorList>
    </citation>
    <scope>NUCLEOTIDE SEQUENCE [LARGE SCALE GENOMIC DNA]</scope>
    <source>
        <strain evidence="6 7">CA85</strain>
    </source>
</reference>
<dbReference type="EMBL" id="SJPK01000007">
    <property type="protein sequence ID" value="TWT65215.1"/>
    <property type="molecule type" value="Genomic_DNA"/>
</dbReference>
<evidence type="ECO:0000256" key="3">
    <source>
        <dbReference type="ARBA" id="ARBA00023082"/>
    </source>
</evidence>
<proteinExistence type="inferred from homology"/>
<dbReference type="InterPro" id="IPR014331">
    <property type="entry name" value="RNA_pol_sigma70_ECF_RHOBA"/>
</dbReference>
<organism evidence="6 7">
    <name type="scientific">Allorhodopirellula solitaria</name>
    <dbReference type="NCBI Taxonomy" id="2527987"/>
    <lineage>
        <taxon>Bacteria</taxon>
        <taxon>Pseudomonadati</taxon>
        <taxon>Planctomycetota</taxon>
        <taxon>Planctomycetia</taxon>
        <taxon>Pirellulales</taxon>
        <taxon>Pirellulaceae</taxon>
        <taxon>Allorhodopirellula</taxon>
    </lineage>
</organism>
<dbReference type="InterPro" id="IPR013325">
    <property type="entry name" value="RNA_pol_sigma_r2"/>
</dbReference>
<comment type="caution">
    <text evidence="6">The sequence shown here is derived from an EMBL/GenBank/DDBJ whole genome shotgun (WGS) entry which is preliminary data.</text>
</comment>
<keyword evidence="7" id="KW-1185">Reference proteome</keyword>
<dbReference type="SUPFAM" id="SSF88659">
    <property type="entry name" value="Sigma3 and sigma4 domains of RNA polymerase sigma factors"/>
    <property type="match status" value="1"/>
</dbReference>
<dbReference type="InterPro" id="IPR007627">
    <property type="entry name" value="RNA_pol_sigma70_r2"/>
</dbReference>
<keyword evidence="4" id="KW-0804">Transcription</keyword>
<dbReference type="PANTHER" id="PTHR43133:SF51">
    <property type="entry name" value="RNA POLYMERASE SIGMA FACTOR"/>
    <property type="match status" value="1"/>
</dbReference>
<evidence type="ECO:0000313" key="6">
    <source>
        <dbReference type="EMBL" id="TWT65215.1"/>
    </source>
</evidence>
<sequence>MENFVDETTRQATRQWTLAQPAVSAFISSVVRDFRDRDDVLQNVAVAVVESFHAYDSNSPFIPWALGIARRQVGLYWRRRGRDPLVFDDDAVACLAIAFHEEAQTRSAKFDFLQDCLGSFDGRAKKLLGLRYRDDMKPAAIASETGMTANSVAKALQRIRDQLRACIERKSLEASVP</sequence>
<dbReference type="InterPro" id="IPR039425">
    <property type="entry name" value="RNA_pol_sigma-70-like"/>
</dbReference>
<dbReference type="NCBIfam" id="TIGR02937">
    <property type="entry name" value="sigma70-ECF"/>
    <property type="match status" value="1"/>
</dbReference>
<gene>
    <name evidence="6" type="ORF">CA85_31270</name>
</gene>
<evidence type="ECO:0000256" key="1">
    <source>
        <dbReference type="ARBA" id="ARBA00010641"/>
    </source>
</evidence>
<keyword evidence="2" id="KW-0805">Transcription regulation</keyword>
<comment type="similarity">
    <text evidence="1">Belongs to the sigma-70 factor family. ECF subfamily.</text>
</comment>
<keyword evidence="3" id="KW-0731">Sigma factor</keyword>
<dbReference type="Pfam" id="PF04542">
    <property type="entry name" value="Sigma70_r2"/>
    <property type="match status" value="1"/>
</dbReference>
<dbReference type="NCBIfam" id="TIGR02989">
    <property type="entry name" value="Sig-70_gvs1"/>
    <property type="match status" value="1"/>
</dbReference>
<evidence type="ECO:0000256" key="2">
    <source>
        <dbReference type="ARBA" id="ARBA00023015"/>
    </source>
</evidence>
<dbReference type="Gene3D" id="1.10.10.10">
    <property type="entry name" value="Winged helix-like DNA-binding domain superfamily/Winged helix DNA-binding domain"/>
    <property type="match status" value="1"/>
</dbReference>
<dbReference type="PANTHER" id="PTHR43133">
    <property type="entry name" value="RNA POLYMERASE ECF-TYPE SIGMA FACTO"/>
    <property type="match status" value="1"/>
</dbReference>
<dbReference type="InterPro" id="IPR013324">
    <property type="entry name" value="RNA_pol_sigma_r3/r4-like"/>
</dbReference>
<name>A0A5C5XT83_9BACT</name>
<dbReference type="SUPFAM" id="SSF88946">
    <property type="entry name" value="Sigma2 domain of RNA polymerase sigma factors"/>
    <property type="match status" value="1"/>
</dbReference>
<dbReference type="GO" id="GO:0016987">
    <property type="term" value="F:sigma factor activity"/>
    <property type="evidence" value="ECO:0007669"/>
    <property type="project" value="UniProtKB-KW"/>
</dbReference>
<accession>A0A5C5XT83</accession>
<protein>
    <submittedName>
        <fullName evidence="6">RNA polymerase sigma factor</fullName>
    </submittedName>
</protein>
<dbReference type="GO" id="GO:0006352">
    <property type="term" value="P:DNA-templated transcription initiation"/>
    <property type="evidence" value="ECO:0007669"/>
    <property type="project" value="InterPro"/>
</dbReference>
<evidence type="ECO:0000313" key="7">
    <source>
        <dbReference type="Proteomes" id="UP000318053"/>
    </source>
</evidence>
<dbReference type="InterPro" id="IPR014284">
    <property type="entry name" value="RNA_pol_sigma-70_dom"/>
</dbReference>
<evidence type="ECO:0000256" key="4">
    <source>
        <dbReference type="ARBA" id="ARBA00023163"/>
    </source>
</evidence>
<dbReference type="Gene3D" id="1.10.1740.10">
    <property type="match status" value="1"/>
</dbReference>
<dbReference type="InterPro" id="IPR036388">
    <property type="entry name" value="WH-like_DNA-bd_sf"/>
</dbReference>
<dbReference type="AlphaFoldDB" id="A0A5C5XT83"/>
<dbReference type="Proteomes" id="UP000318053">
    <property type="component" value="Unassembled WGS sequence"/>
</dbReference>